<feature type="region of interest" description="Disordered" evidence="1">
    <location>
        <begin position="119"/>
        <end position="176"/>
    </location>
</feature>
<dbReference type="GO" id="GO:0005085">
    <property type="term" value="F:guanyl-nucleotide exchange factor activity"/>
    <property type="evidence" value="ECO:0007669"/>
    <property type="project" value="InterPro"/>
</dbReference>
<evidence type="ECO:0000313" key="5">
    <source>
        <dbReference type="EMBL" id="EWM28249.1"/>
    </source>
</evidence>
<name>W7U6C9_9STRA</name>
<dbReference type="SMART" id="SM00233">
    <property type="entry name" value="PH"/>
    <property type="match status" value="1"/>
</dbReference>
<dbReference type="EMBL" id="AZIL01000352">
    <property type="protein sequence ID" value="EWM28249.1"/>
    <property type="molecule type" value="Genomic_DNA"/>
</dbReference>
<dbReference type="Proteomes" id="UP000019335">
    <property type="component" value="Chromosome 5"/>
</dbReference>
<dbReference type="InterPro" id="IPR023341">
    <property type="entry name" value="MABP"/>
</dbReference>
<dbReference type="PANTHER" id="PTHR10663:SF375">
    <property type="entry name" value="LD29171P"/>
    <property type="match status" value="1"/>
</dbReference>
<feature type="compositionally biased region" description="Low complexity" evidence="1">
    <location>
        <begin position="1224"/>
        <end position="1234"/>
    </location>
</feature>
<feature type="domain" description="SEC7" evidence="3">
    <location>
        <begin position="1297"/>
        <end position="1505"/>
    </location>
</feature>
<feature type="region of interest" description="Disordered" evidence="1">
    <location>
        <begin position="517"/>
        <end position="538"/>
    </location>
</feature>
<feature type="domain" description="MABP" evidence="4">
    <location>
        <begin position="208"/>
        <end position="368"/>
    </location>
</feature>
<feature type="region of interest" description="Disordered" evidence="1">
    <location>
        <begin position="463"/>
        <end position="493"/>
    </location>
</feature>
<dbReference type="PROSITE" id="PS50190">
    <property type="entry name" value="SEC7"/>
    <property type="match status" value="1"/>
</dbReference>
<feature type="compositionally biased region" description="Polar residues" evidence="1">
    <location>
        <begin position="1190"/>
        <end position="1203"/>
    </location>
</feature>
<dbReference type="Pfam" id="PF22697">
    <property type="entry name" value="SOS1_NGEF_PH"/>
    <property type="match status" value="1"/>
</dbReference>
<dbReference type="Gene3D" id="1.10.1000.11">
    <property type="entry name" value="Arf Nucleotide-binding Site Opener,domain 2"/>
    <property type="match status" value="1"/>
</dbReference>
<feature type="region of interest" description="Disordered" evidence="1">
    <location>
        <begin position="1975"/>
        <end position="2053"/>
    </location>
</feature>
<feature type="compositionally biased region" description="Gly residues" evidence="1">
    <location>
        <begin position="1541"/>
        <end position="1552"/>
    </location>
</feature>
<dbReference type="GO" id="GO:0032012">
    <property type="term" value="P:regulation of ARF protein signal transduction"/>
    <property type="evidence" value="ECO:0007669"/>
    <property type="project" value="InterPro"/>
</dbReference>
<feature type="domain" description="PH" evidence="2">
    <location>
        <begin position="1835"/>
        <end position="1929"/>
    </location>
</feature>
<feature type="region of interest" description="Disordered" evidence="1">
    <location>
        <begin position="390"/>
        <end position="413"/>
    </location>
</feature>
<feature type="compositionally biased region" description="Low complexity" evidence="1">
    <location>
        <begin position="2038"/>
        <end position="2053"/>
    </location>
</feature>
<dbReference type="InterPro" id="IPR055251">
    <property type="entry name" value="SOS1_NGEF_PH"/>
</dbReference>
<evidence type="ECO:0000259" key="2">
    <source>
        <dbReference type="PROSITE" id="PS50003"/>
    </source>
</evidence>
<dbReference type="PROSITE" id="PS51498">
    <property type="entry name" value="MABP"/>
    <property type="match status" value="1"/>
</dbReference>
<reference evidence="5 6" key="1">
    <citation type="journal article" date="2014" name="Mol. Plant">
        <title>Chromosome Scale Genome Assembly and Transcriptome Profiling of Nannochloropsis gaditana in Nitrogen Depletion.</title>
        <authorList>
            <person name="Corteggiani Carpinelli E."/>
            <person name="Telatin A."/>
            <person name="Vitulo N."/>
            <person name="Forcato C."/>
            <person name="D'Angelo M."/>
            <person name="Schiavon R."/>
            <person name="Vezzi A."/>
            <person name="Giacometti G.M."/>
            <person name="Morosinotto T."/>
            <person name="Valle G."/>
        </authorList>
    </citation>
    <scope>NUCLEOTIDE SEQUENCE [LARGE SCALE GENOMIC DNA]</scope>
    <source>
        <strain evidence="5 6">B-31</strain>
    </source>
</reference>
<dbReference type="PROSITE" id="PS50003">
    <property type="entry name" value="PH_DOMAIN"/>
    <property type="match status" value="1"/>
</dbReference>
<feature type="region of interest" description="Disordered" evidence="1">
    <location>
        <begin position="1516"/>
        <end position="1591"/>
    </location>
</feature>
<dbReference type="Gene3D" id="2.30.29.30">
    <property type="entry name" value="Pleckstrin-homology domain (PH domain)/Phosphotyrosine-binding domain (PTB)"/>
    <property type="match status" value="1"/>
</dbReference>
<evidence type="ECO:0000259" key="4">
    <source>
        <dbReference type="PROSITE" id="PS51498"/>
    </source>
</evidence>
<gene>
    <name evidence="5" type="ORF">Naga_100004g62</name>
</gene>
<feature type="compositionally biased region" description="Basic and acidic residues" evidence="1">
    <location>
        <begin position="25"/>
        <end position="34"/>
    </location>
</feature>
<evidence type="ECO:0000256" key="1">
    <source>
        <dbReference type="SAM" id="MobiDB-lite"/>
    </source>
</evidence>
<feature type="region of interest" description="Disordered" evidence="1">
    <location>
        <begin position="1095"/>
        <end position="1114"/>
    </location>
</feature>
<protein>
    <submittedName>
        <fullName evidence="5">Brefeldin a-inhibited guanine nucleotide-exchange</fullName>
    </submittedName>
</protein>
<evidence type="ECO:0000313" key="6">
    <source>
        <dbReference type="Proteomes" id="UP000019335"/>
    </source>
</evidence>
<dbReference type="SMART" id="SM00222">
    <property type="entry name" value="Sec7"/>
    <property type="match status" value="1"/>
</dbReference>
<dbReference type="CDD" id="cd00171">
    <property type="entry name" value="Sec7"/>
    <property type="match status" value="1"/>
</dbReference>
<feature type="region of interest" description="Disordered" evidence="1">
    <location>
        <begin position="1"/>
        <end position="34"/>
    </location>
</feature>
<feature type="region of interest" description="Disordered" evidence="1">
    <location>
        <begin position="1140"/>
        <end position="1234"/>
    </location>
</feature>
<sequence>MPQISFRPGASDKQRAQIYRATPSRMERQEGKHDPMVEDALHSVEELYRLLAYNEKTSLASGETDAPDALLPLQDLCHDTLRVVNAVPGYSGASSTLPTVSDEDHHEANVREACAGSTMTPGYAPLSPQSCDQGGTAFSDDNEHHERSPLKAGNGHSSRAPLSGRRRFSKTPSIPARRPPSWLSALLVFSHGNRQRKTSVEQESASPGAPLVEIQAVFGSDAVPEGFKRVSNTPCGRKADLNAGAGGHYIYLAVRKDNPGRRRPPVVALAVIFPDRQEFVPPTFSVVRRQGEPVDFNAGTHGERVYLCYKRGAGNPITDIQVIFSPKKESPPLGYTLLARTPFKYEADLNAGGASSNTTIFICYKQHLRNVNQLRQRECAVARFSLSSSAQAEDGYPPGTDGEGGPGWSPATTSSYESLLTGPVVSLATARKGWELHRCFSHRGENDVFLSGASSIAATTGLDSNLSESSAEGPHATSGHNKDTHAAASPSRSLGLEDDAHALAPSEALDDLWSDADLRPRQGLPPPTGNARGDTVGEEDEEKAFLRRTLLTPLLVALYTGNGQVTAVALRGLVGVATRHLGAEADGHRQRERSACPLQAFIIESLCFFVHRVQVEHFDTVVQYLRHVIQAASVGDVDLSSQSLQQIFTTCVFLCNFEAFRALENERHARYAAVSASKGNSKAMLDAMGVTSGAIATKVSSHWGFGREMPVLGVDCSAFLTLRLLIECILRRVEVRACGMEGLVGRRAVGVAGSAGTAKRTPVPAETIARSLVLDVVAAAIQFVELTKATQRAVDCIKRGSASSHESFWKELLTVSAMITRSQAEENAFLLLAAICKLASEAPRTAVAGTGQLVARDVAAKLLALELLSTLLKRAGERFQSSPLFGTQVRRLVVSTLLSNVATGMQDLSVQRRVLSLITLLWRMYRRWCKIECGFLLDAALLQPLRFPPSLTLVARQTAVINELMHWLENFPQCLVELYLNFDLDRKSYLSVQQPLPAFEEAVATVCGFGEDLGGYLVAHDEETEMKVLHVRTLATVAQLTRSLMNASGHAHLISLDAKIREISLSNQPGQGGGGWEHDVMVLPSAYGEVFRGKQQTGSLPFPSDPAPGAGPPIPLPLSPPLTLPAMPPPALVIPPSQPLAAFSGKSSAGVEREEGPRPIETWDKDTEEHIWKGRPQVSGHVGGDGTDSPRAQSPGKQTGQKATKTRTEEALEGSPRRSAGGFRSMTPTGRGTRRTTLLSRLGSDVSAATPAAPAASLSCSHSSPSLPLAMRAAGEGPYSTKSASPILPQASSVRVRQEQQRKQEEVLTQALSLYRAKGLKKAVQYLVASSFMSDTPRDVASFLRVYRDLLDPEAIGDYLGEGGHAHDAAYWSLLRLSYVRAVSFHNMTLEQALRHFLTRCGFRLPGEAQKIDRLISVFAECYFQDNQGMPCCPFSQPDTPYILSYAIIILQTDLHKVGGQKRGRGKVNKPMTKEAFINNLRGVDESPDLTREYLSEIYESISHHPIEMNLMVMQVGGGGTGGGSGGGDSRAHQLHPQASGGRGNSGGGGGIYHHQHDSVPPAGGGFTSLRMHDSRIGDEEGSDAGMGKGGGGGGLDATLCHARRAVSQVVRDADELLRGLAVYPNSFAFVGVNANLTPDLVKLMFESVWFHAHGLAHAVLQNPTQSDPEPIMICLDIVQHMLCAAMFLNLRPQRQAFASLLAKFKWEQERMAFGVAGLEASRGGAGAAGMVDHAAPLPGVMGSAVTEQVSANGGGGGVRKSERAFESSRQLTANAPGNSGRRQSGGGAWDAINEVHSLVADLKDSVQQSRLREELKAVAKRIEARAKLLEGSRRFLREGELVKKCRSGKRKVYTFFLFSDQLLYTHRGFAGEFKVHQQLLLSLTKVSNVEDRRNCSFQIHHPQKSFVVVADSPEMKRVWMRDIQEARNHCRKSVVETQLSVIASLKTESAGLMALLEGRADDALLGNAREASGAYNPTSVPANLPSRPPLTSGACTSSQSEEEQHLQPPLGSSFSTNLSSQAGGGGSRAGLGRPRGRGSSLSASSSSDVPSSLRLQDVELEALFCDGLRALNERVRDKLSSDGKDDSTDRRAFPLARSPSFGNGKSKSDGGLGAGREKTASPSLDDQALATAVGLFLQYREGDYGHHDQPPTLAALAALEMGNRTEGARKSSRRSPVVALALKAWKANAGLSQTAAMTRFLEVLDEAMPGWKDESSITPDRYFGINATEAAPEIQQYFVFLRSKCRAQMAHKK</sequence>
<dbReference type="GO" id="GO:0005737">
    <property type="term" value="C:cytoplasm"/>
    <property type="evidence" value="ECO:0007669"/>
    <property type="project" value="UniProtKB-ARBA"/>
</dbReference>
<proteinExistence type="predicted"/>
<dbReference type="OrthoDB" id="430364at2759"/>
<dbReference type="InterPro" id="IPR035999">
    <property type="entry name" value="Sec7_dom_sf"/>
</dbReference>
<feature type="compositionally biased region" description="Pro residues" evidence="1">
    <location>
        <begin position="1103"/>
        <end position="1114"/>
    </location>
</feature>
<accession>W7U6C9</accession>
<feature type="compositionally biased region" description="Basic and acidic residues" evidence="1">
    <location>
        <begin position="2078"/>
        <end position="2093"/>
    </location>
</feature>
<comment type="caution">
    <text evidence="5">The sequence shown here is derived from an EMBL/GenBank/DDBJ whole genome shotgun (WGS) entry which is preliminary data.</text>
</comment>
<dbReference type="Pfam" id="PF12783">
    <property type="entry name" value="Sec7-like_HUS"/>
    <property type="match status" value="1"/>
</dbReference>
<organism evidence="5 6">
    <name type="scientific">Nannochloropsis gaditana</name>
    <dbReference type="NCBI Taxonomy" id="72520"/>
    <lineage>
        <taxon>Eukaryota</taxon>
        <taxon>Sar</taxon>
        <taxon>Stramenopiles</taxon>
        <taxon>Ochrophyta</taxon>
        <taxon>Eustigmatophyceae</taxon>
        <taxon>Eustigmatales</taxon>
        <taxon>Monodopsidaceae</taxon>
        <taxon>Nannochloropsis</taxon>
    </lineage>
</organism>
<feature type="compositionally biased region" description="Basic and acidic residues" evidence="1">
    <location>
        <begin position="1151"/>
        <end position="1172"/>
    </location>
</feature>
<dbReference type="SUPFAM" id="SSF50729">
    <property type="entry name" value="PH domain-like"/>
    <property type="match status" value="1"/>
</dbReference>
<dbReference type="SUPFAM" id="SSF48425">
    <property type="entry name" value="Sec7 domain"/>
    <property type="match status" value="1"/>
</dbReference>
<keyword evidence="6" id="KW-1185">Reference proteome</keyword>
<dbReference type="InterPro" id="IPR011993">
    <property type="entry name" value="PH-like_dom_sf"/>
</dbReference>
<feature type="region of interest" description="Disordered" evidence="1">
    <location>
        <begin position="1751"/>
        <end position="1787"/>
    </location>
</feature>
<dbReference type="InterPro" id="IPR000904">
    <property type="entry name" value="Sec7_dom"/>
</dbReference>
<dbReference type="InterPro" id="IPR001849">
    <property type="entry name" value="PH_domain"/>
</dbReference>
<evidence type="ECO:0000259" key="3">
    <source>
        <dbReference type="PROSITE" id="PS50190"/>
    </source>
</evidence>
<dbReference type="PANTHER" id="PTHR10663">
    <property type="entry name" value="GUANYL-NUCLEOTIDE EXCHANGE FACTOR"/>
    <property type="match status" value="1"/>
</dbReference>
<feature type="region of interest" description="Disordered" evidence="1">
    <location>
        <begin position="2078"/>
        <end position="2125"/>
    </location>
</feature>
<dbReference type="Pfam" id="PF01369">
    <property type="entry name" value="Sec7"/>
    <property type="match status" value="1"/>
</dbReference>
<dbReference type="InterPro" id="IPR032691">
    <property type="entry name" value="Mon2/Sec7/BIG1-like_HUS"/>
</dbReference>
<dbReference type="InterPro" id="IPR023394">
    <property type="entry name" value="Sec7_C_sf"/>
</dbReference>
<feature type="compositionally biased region" description="Polar residues" evidence="1">
    <location>
        <begin position="1768"/>
        <end position="1783"/>
    </location>
</feature>
<dbReference type="Gene3D" id="1.10.220.20">
    <property type="match status" value="1"/>
</dbReference>
<dbReference type="Gene3D" id="2.100.10.50">
    <property type="match status" value="2"/>
</dbReference>
<feature type="compositionally biased region" description="Gly residues" evidence="1">
    <location>
        <begin position="1516"/>
        <end position="1529"/>
    </location>
</feature>